<dbReference type="Proteomes" id="UP000269539">
    <property type="component" value="Unassembled WGS sequence"/>
</dbReference>
<organism evidence="2 3">
    <name type="scientific">Hortaea werneckii</name>
    <name type="common">Black yeast</name>
    <name type="synonym">Cladosporium werneckii</name>
    <dbReference type="NCBI Taxonomy" id="91943"/>
    <lineage>
        <taxon>Eukaryota</taxon>
        <taxon>Fungi</taxon>
        <taxon>Dikarya</taxon>
        <taxon>Ascomycota</taxon>
        <taxon>Pezizomycotina</taxon>
        <taxon>Dothideomycetes</taxon>
        <taxon>Dothideomycetidae</taxon>
        <taxon>Mycosphaerellales</taxon>
        <taxon>Teratosphaeriaceae</taxon>
        <taxon>Hortaea</taxon>
    </lineage>
</organism>
<feature type="region of interest" description="Disordered" evidence="1">
    <location>
        <begin position="1"/>
        <end position="88"/>
    </location>
</feature>
<feature type="non-terminal residue" evidence="2">
    <location>
        <position position="1"/>
    </location>
</feature>
<dbReference type="EMBL" id="QWIO01002363">
    <property type="protein sequence ID" value="RMY57218.1"/>
    <property type="molecule type" value="Genomic_DNA"/>
</dbReference>
<reference evidence="2 3" key="1">
    <citation type="journal article" date="2018" name="BMC Genomics">
        <title>Genomic evidence for intraspecific hybridization in a clonal and extremely halotolerant yeast.</title>
        <authorList>
            <person name="Gostincar C."/>
            <person name="Stajich J.E."/>
            <person name="Zupancic J."/>
            <person name="Zalar P."/>
            <person name="Gunde-Cimerman N."/>
        </authorList>
    </citation>
    <scope>NUCLEOTIDE SEQUENCE [LARGE SCALE GENOMIC DNA]</scope>
    <source>
        <strain evidence="2 3">EXF-10513</strain>
    </source>
</reference>
<feature type="compositionally biased region" description="Low complexity" evidence="1">
    <location>
        <begin position="59"/>
        <end position="83"/>
    </location>
</feature>
<accession>A0A3M7CYI8</accession>
<evidence type="ECO:0000313" key="3">
    <source>
        <dbReference type="Proteomes" id="UP000269539"/>
    </source>
</evidence>
<comment type="caution">
    <text evidence="2">The sequence shown here is derived from an EMBL/GenBank/DDBJ whole genome shotgun (WGS) entry which is preliminary data.</text>
</comment>
<protein>
    <submittedName>
        <fullName evidence="2">Uncharacterized protein</fullName>
    </submittedName>
</protein>
<sequence>EGTQATRADGDRKRRLSPTRRDQHLQQQQSPPKLPPHRRPGHLSTKSSGAVPTISTLNAAPTATATATATATPPRSPTKPSRPVSRSWLGRSASTLISPTMAAPTADGHLAGQQSAAADLLRQSLLHGNASATLVAVSGLLDFLSIATVARTAADKRVIIPIEAAKVYGCHAVRRVAW</sequence>
<dbReference type="AlphaFoldDB" id="A0A3M7CYI8"/>
<dbReference type="VEuPathDB" id="FungiDB:BTJ68_01643"/>
<proteinExistence type="predicted"/>
<name>A0A3M7CYI8_HORWE</name>
<gene>
    <name evidence="2" type="ORF">D0864_13533</name>
</gene>
<evidence type="ECO:0000256" key="1">
    <source>
        <dbReference type="SAM" id="MobiDB-lite"/>
    </source>
</evidence>
<feature type="compositionally biased region" description="Polar residues" evidence="1">
    <location>
        <begin position="44"/>
        <end position="58"/>
    </location>
</feature>
<evidence type="ECO:0000313" key="2">
    <source>
        <dbReference type="EMBL" id="RMY57218.1"/>
    </source>
</evidence>